<keyword evidence="1" id="KW-0472">Membrane</keyword>
<keyword evidence="3" id="KW-1185">Reference proteome</keyword>
<protein>
    <submittedName>
        <fullName evidence="2">DUF3784 domain-containing protein</fullName>
    </submittedName>
</protein>
<dbReference type="EMBL" id="JAKZGS010000016">
    <property type="protein sequence ID" value="MCH7399494.1"/>
    <property type="molecule type" value="Genomic_DNA"/>
</dbReference>
<feature type="transmembrane region" description="Helical" evidence="1">
    <location>
        <begin position="42"/>
        <end position="64"/>
    </location>
</feature>
<comment type="caution">
    <text evidence="2">The sequence shown here is derived from an EMBL/GenBank/DDBJ whole genome shotgun (WGS) entry which is preliminary data.</text>
</comment>
<proteinExistence type="predicted"/>
<keyword evidence="1" id="KW-0812">Transmembrane</keyword>
<evidence type="ECO:0000256" key="1">
    <source>
        <dbReference type="SAM" id="Phobius"/>
    </source>
</evidence>
<dbReference type="Pfam" id="PF12650">
    <property type="entry name" value="DUF3784"/>
    <property type="match status" value="1"/>
</dbReference>
<organism evidence="2 3">
    <name type="scientific">Belliella calami</name>
    <dbReference type="NCBI Taxonomy" id="2923436"/>
    <lineage>
        <taxon>Bacteria</taxon>
        <taxon>Pseudomonadati</taxon>
        <taxon>Bacteroidota</taxon>
        <taxon>Cytophagia</taxon>
        <taxon>Cytophagales</taxon>
        <taxon>Cyclobacteriaceae</taxon>
        <taxon>Belliella</taxon>
    </lineage>
</organism>
<evidence type="ECO:0000313" key="2">
    <source>
        <dbReference type="EMBL" id="MCH7399494.1"/>
    </source>
</evidence>
<evidence type="ECO:0000313" key="3">
    <source>
        <dbReference type="Proteomes" id="UP001165488"/>
    </source>
</evidence>
<name>A0ABS9USB1_9BACT</name>
<feature type="transmembrane region" description="Helical" evidence="1">
    <location>
        <begin position="76"/>
        <end position="97"/>
    </location>
</feature>
<dbReference type="RefSeq" id="WP_241275990.1">
    <property type="nucleotide sequence ID" value="NZ_JAKZGS010000016.1"/>
</dbReference>
<feature type="transmembrane region" description="Helical" evidence="1">
    <location>
        <begin position="6"/>
        <end position="30"/>
    </location>
</feature>
<keyword evidence="1" id="KW-1133">Transmembrane helix</keyword>
<accession>A0ABS9USB1</accession>
<gene>
    <name evidence="2" type="ORF">MM236_15935</name>
</gene>
<sequence length="100" mass="11046">MDALMSGVLYLIIGFGVRVYPNILAGYHSLSQRDQERATSNGLPFFAFILFCIMGVLCIISYPVSIWLEMPNLTSAVPIIVTLLGVVIIIIFGNLIANRR</sequence>
<reference evidence="2" key="1">
    <citation type="submission" date="2022-03" db="EMBL/GenBank/DDBJ databases">
        <title>De novo assembled genomes of Belliella spp. (Cyclobacteriaceae) strains.</title>
        <authorList>
            <person name="Szabo A."/>
            <person name="Korponai K."/>
            <person name="Felfoldi T."/>
        </authorList>
    </citation>
    <scope>NUCLEOTIDE SEQUENCE</scope>
    <source>
        <strain evidence="2">DSM 107340</strain>
    </source>
</reference>
<dbReference type="InterPro" id="IPR017259">
    <property type="entry name" value="UCP037672"/>
</dbReference>
<dbReference type="Proteomes" id="UP001165488">
    <property type="component" value="Unassembled WGS sequence"/>
</dbReference>